<name>A0A4Y6EC22_9CAUD</name>
<evidence type="ECO:0000256" key="1">
    <source>
        <dbReference type="SAM" id="MobiDB-lite"/>
    </source>
</evidence>
<evidence type="ECO:0000313" key="3">
    <source>
        <dbReference type="Proteomes" id="UP000319738"/>
    </source>
</evidence>
<dbReference type="Proteomes" id="UP000319738">
    <property type="component" value="Segment"/>
</dbReference>
<proteinExistence type="predicted"/>
<gene>
    <name evidence="2" type="primary">7</name>
    <name evidence="2" type="ORF">SEA_MONCHOIX_7</name>
</gene>
<dbReference type="GeneID" id="56214193"/>
<dbReference type="KEGG" id="vg:56214193"/>
<accession>A0A4Y6EC22</accession>
<sequence length="86" mass="9244">MSLTQSQWDAQRREAKARAAEAVAANRAEAEQRLLEERGAAKAAELAGHRVVKATEEAVEVETPEVQSQGEAQEQGSGQAPDDQSE</sequence>
<feature type="compositionally biased region" description="Low complexity" evidence="1">
    <location>
        <begin position="64"/>
        <end position="80"/>
    </location>
</feature>
<protein>
    <submittedName>
        <fullName evidence="2">Uncharacterized protein</fullName>
    </submittedName>
</protein>
<feature type="region of interest" description="Disordered" evidence="1">
    <location>
        <begin position="55"/>
        <end position="86"/>
    </location>
</feature>
<keyword evidence="3" id="KW-1185">Reference proteome</keyword>
<dbReference type="EMBL" id="MK894437">
    <property type="protein sequence ID" value="QDF15972.1"/>
    <property type="molecule type" value="Genomic_DNA"/>
</dbReference>
<evidence type="ECO:0000313" key="2">
    <source>
        <dbReference type="EMBL" id="QDF15972.1"/>
    </source>
</evidence>
<reference evidence="2 3" key="1">
    <citation type="submission" date="2019-05" db="EMBL/GenBank/DDBJ databases">
        <authorList>
            <person name="Escoto-Diaz C.E."/>
            <person name="Dunn C.M."/>
            <person name="Emiroglu E.C."/>
            <person name="Foster A.J."/>
            <person name="Jackson B.L."/>
            <person name="Kidd N.C."/>
            <person name="McNeill E.S."/>
            <person name="Scott S.A."/>
            <person name="Small J.T."/>
            <person name="Smith A.T."/>
            <person name="Stanek A.M."/>
            <person name="Wise B.M."/>
            <person name="Frost V.J."/>
            <person name="Westover K.M."/>
            <person name="Garlena R.A."/>
            <person name="Russell D.A."/>
            <person name="Pope W.H."/>
            <person name="Jacobs-Sera D."/>
            <person name="Hatfull G.F."/>
        </authorList>
    </citation>
    <scope>NUCLEOTIDE SEQUENCE [LARGE SCALE GENOMIC DNA]</scope>
</reference>
<dbReference type="RefSeq" id="YP_009908646.1">
    <property type="nucleotide sequence ID" value="NC_049928.1"/>
</dbReference>
<organism evidence="2 3">
    <name type="scientific">Microbacterium phage MonChoix</name>
    <dbReference type="NCBI Taxonomy" id="2590880"/>
    <lineage>
        <taxon>Viruses</taxon>
        <taxon>Duplodnaviria</taxon>
        <taxon>Heunggongvirae</taxon>
        <taxon>Uroviricota</taxon>
        <taxon>Caudoviricetes</taxon>
        <taxon>Ilzatvirus</taxon>
        <taxon>Ilzatvirus monchoix</taxon>
    </lineage>
</organism>